<name>A0A8J6K2Q9_ELECQ</name>
<protein>
    <submittedName>
        <fullName evidence="1">Uncharacterized protein</fullName>
    </submittedName>
</protein>
<reference evidence="1" key="1">
    <citation type="thesis" date="2020" institute="ProQuest LLC" country="789 East Eisenhower Parkway, Ann Arbor, MI, USA">
        <title>Comparative Genomics and Chromosome Evolution.</title>
        <authorList>
            <person name="Mudd A.B."/>
        </authorList>
    </citation>
    <scope>NUCLEOTIDE SEQUENCE</scope>
    <source>
        <strain evidence="1">HN-11 Male</strain>
        <tissue evidence="1">Kidney and liver</tissue>
    </source>
</reference>
<evidence type="ECO:0000313" key="2">
    <source>
        <dbReference type="Proteomes" id="UP000770717"/>
    </source>
</evidence>
<accession>A0A8J6K2Q9</accession>
<sequence>MRRHTLRSSFFHTDTDYEIHCVVALVLIRFMHERENSGRHTDTIRVQSMCPPPFFFLKMCRKKLGTFQRVFCDNENPLAHRENDCHTDQTWSCTWMKKHPFGVFLWTPLTIFNATVRQVSGPFHTTWKIP</sequence>
<dbReference type="Proteomes" id="UP000770717">
    <property type="component" value="Unassembled WGS sequence"/>
</dbReference>
<proteinExistence type="predicted"/>
<evidence type="ECO:0000313" key="1">
    <source>
        <dbReference type="EMBL" id="KAG9473134.1"/>
    </source>
</evidence>
<dbReference type="AlphaFoldDB" id="A0A8J6K2Q9"/>
<keyword evidence="2" id="KW-1185">Reference proteome</keyword>
<comment type="caution">
    <text evidence="1">The sequence shown here is derived from an EMBL/GenBank/DDBJ whole genome shotgun (WGS) entry which is preliminary data.</text>
</comment>
<dbReference type="EMBL" id="WNTK01000025">
    <property type="protein sequence ID" value="KAG9473134.1"/>
    <property type="molecule type" value="Genomic_DNA"/>
</dbReference>
<gene>
    <name evidence="1" type="ORF">GDO78_014340</name>
</gene>
<organism evidence="1 2">
    <name type="scientific">Eleutherodactylus coqui</name>
    <name type="common">Puerto Rican coqui</name>
    <dbReference type="NCBI Taxonomy" id="57060"/>
    <lineage>
        <taxon>Eukaryota</taxon>
        <taxon>Metazoa</taxon>
        <taxon>Chordata</taxon>
        <taxon>Craniata</taxon>
        <taxon>Vertebrata</taxon>
        <taxon>Euteleostomi</taxon>
        <taxon>Amphibia</taxon>
        <taxon>Batrachia</taxon>
        <taxon>Anura</taxon>
        <taxon>Neobatrachia</taxon>
        <taxon>Hyloidea</taxon>
        <taxon>Eleutherodactylidae</taxon>
        <taxon>Eleutherodactylinae</taxon>
        <taxon>Eleutherodactylus</taxon>
        <taxon>Eleutherodactylus</taxon>
    </lineage>
</organism>